<sequence>MAFLIENLNSHFSQTTIKDIENIFKNLSLFVYYPIRNNSCNNDNSGSSNHSCDYVLPQTAL</sequence>
<evidence type="ECO:0000313" key="2">
    <source>
        <dbReference type="EMBL" id="CAG38176.1"/>
    </source>
</evidence>
<proteinExistence type="predicted"/>
<reference evidence="2" key="1">
    <citation type="journal article" date="2004" name="Archaea">
        <title>Genomic comparison of archaeal conjugative plasmids from Sulfolobus.</title>
        <authorList>
            <person name="Greve B."/>
            <person name="Jensen S."/>
            <person name="Bruegger K."/>
            <person name="Zillig W."/>
            <person name="Garrett R.A."/>
        </authorList>
    </citation>
    <scope>NUCLEOTIDE SEQUENCE [LARGE SCALE GENOMIC DNA]</scope>
    <source>
        <plasmid evidence="2">pKEF9</plasmid>
    </source>
</reference>
<name>Q5W2X0_SACIS</name>
<protein>
    <submittedName>
        <fullName evidence="2">Uncharacterized protein</fullName>
    </submittedName>
</protein>
<accession>Q5W2X0</accession>
<evidence type="ECO:0000256" key="1">
    <source>
        <dbReference type="SAM" id="MobiDB-lite"/>
    </source>
</evidence>
<dbReference type="AlphaFoldDB" id="Q5W2X0"/>
<feature type="region of interest" description="Disordered" evidence="1">
    <location>
        <begin position="40"/>
        <end position="61"/>
    </location>
</feature>
<dbReference type="EMBL" id="AJ748321">
    <property type="protein sequence ID" value="CAG38176.1"/>
    <property type="molecule type" value="Genomic_DNA"/>
</dbReference>
<keyword evidence="2" id="KW-0614">Plasmid</keyword>
<feature type="compositionally biased region" description="Low complexity" evidence="1">
    <location>
        <begin position="40"/>
        <end position="51"/>
    </location>
</feature>
<geneLocation type="plasmid" evidence="2">
    <name>pKEF9</name>
</geneLocation>
<organism evidence="2">
    <name type="scientific">Saccharolobus islandicus</name>
    <name type="common">Sulfolobus islandicus</name>
    <dbReference type="NCBI Taxonomy" id="43080"/>
    <lineage>
        <taxon>Archaea</taxon>
        <taxon>Thermoproteota</taxon>
        <taxon>Thermoprotei</taxon>
        <taxon>Sulfolobales</taxon>
        <taxon>Sulfolobaceae</taxon>
        <taxon>Saccharolobus</taxon>
    </lineage>
</organism>